<dbReference type="AlphaFoldDB" id="L1J750"/>
<dbReference type="EMBL" id="JH993007">
    <property type="protein sequence ID" value="EKX43929.1"/>
    <property type="molecule type" value="Genomic_DNA"/>
</dbReference>
<evidence type="ECO:0000313" key="6">
    <source>
        <dbReference type="EMBL" id="EKX43929.1"/>
    </source>
</evidence>
<dbReference type="InterPro" id="IPR003035">
    <property type="entry name" value="RWP-RK_dom"/>
</dbReference>
<evidence type="ECO:0000256" key="3">
    <source>
        <dbReference type="ARBA" id="ARBA00023163"/>
    </source>
</evidence>
<evidence type="ECO:0000256" key="4">
    <source>
        <dbReference type="ARBA" id="ARBA00023242"/>
    </source>
</evidence>
<reference evidence="7" key="3">
    <citation type="submission" date="2016-03" db="UniProtKB">
        <authorList>
            <consortium name="EnsemblProtists"/>
        </authorList>
    </citation>
    <scope>IDENTIFICATION</scope>
</reference>
<keyword evidence="4" id="KW-0539">Nucleus</keyword>
<reference evidence="6 8" key="1">
    <citation type="journal article" date="2012" name="Nature">
        <title>Algal genomes reveal evolutionary mosaicism and the fate of nucleomorphs.</title>
        <authorList>
            <consortium name="DOE Joint Genome Institute"/>
            <person name="Curtis B.A."/>
            <person name="Tanifuji G."/>
            <person name="Burki F."/>
            <person name="Gruber A."/>
            <person name="Irimia M."/>
            <person name="Maruyama S."/>
            <person name="Arias M.C."/>
            <person name="Ball S.G."/>
            <person name="Gile G.H."/>
            <person name="Hirakawa Y."/>
            <person name="Hopkins J.F."/>
            <person name="Kuo A."/>
            <person name="Rensing S.A."/>
            <person name="Schmutz J."/>
            <person name="Symeonidi A."/>
            <person name="Elias M."/>
            <person name="Eveleigh R.J."/>
            <person name="Herman E.K."/>
            <person name="Klute M.J."/>
            <person name="Nakayama T."/>
            <person name="Obornik M."/>
            <person name="Reyes-Prieto A."/>
            <person name="Armbrust E.V."/>
            <person name="Aves S.J."/>
            <person name="Beiko R.G."/>
            <person name="Coutinho P."/>
            <person name="Dacks J.B."/>
            <person name="Durnford D.G."/>
            <person name="Fast N.M."/>
            <person name="Green B.R."/>
            <person name="Grisdale C.J."/>
            <person name="Hempel F."/>
            <person name="Henrissat B."/>
            <person name="Hoppner M.P."/>
            <person name="Ishida K."/>
            <person name="Kim E."/>
            <person name="Koreny L."/>
            <person name="Kroth P.G."/>
            <person name="Liu Y."/>
            <person name="Malik S.B."/>
            <person name="Maier U.G."/>
            <person name="McRose D."/>
            <person name="Mock T."/>
            <person name="Neilson J.A."/>
            <person name="Onodera N.T."/>
            <person name="Poole A.M."/>
            <person name="Pritham E.J."/>
            <person name="Richards T.A."/>
            <person name="Rocap G."/>
            <person name="Roy S.W."/>
            <person name="Sarai C."/>
            <person name="Schaack S."/>
            <person name="Shirato S."/>
            <person name="Slamovits C.H."/>
            <person name="Spencer D.F."/>
            <person name="Suzuki S."/>
            <person name="Worden A.Z."/>
            <person name="Zauner S."/>
            <person name="Barry K."/>
            <person name="Bell C."/>
            <person name="Bharti A.K."/>
            <person name="Crow J.A."/>
            <person name="Grimwood J."/>
            <person name="Kramer R."/>
            <person name="Lindquist E."/>
            <person name="Lucas S."/>
            <person name="Salamov A."/>
            <person name="McFadden G.I."/>
            <person name="Lane C.E."/>
            <person name="Keeling P.J."/>
            <person name="Gray M.W."/>
            <person name="Grigoriev I.V."/>
            <person name="Archibald J.M."/>
        </authorList>
    </citation>
    <scope>NUCLEOTIDE SEQUENCE</scope>
    <source>
        <strain evidence="6 8">CCMP2712</strain>
    </source>
</reference>
<keyword evidence="1" id="KW-0805">Transcription regulation</keyword>
<keyword evidence="2" id="KW-0238">DNA-binding</keyword>
<sequence length="161" mass="18327">MEASQPLQLTIVPRKRKNEVKASRQPVVLCKITLRNHRQYSQREAAAKLGISLSALKSACKYFGINKWWLEQSWCDSAPSYSADTSSSEDSKTALDSSCLEVRDTSIYSPPLSTTTQITAFQDRNDLAGYRYQSFFEEEVYEDVMDLMMGCGRQSWSKRSI</sequence>
<keyword evidence="3" id="KW-0804">Transcription</keyword>
<evidence type="ECO:0000259" key="5">
    <source>
        <dbReference type="Pfam" id="PF02042"/>
    </source>
</evidence>
<dbReference type="EnsemblProtists" id="EKX43929">
    <property type="protein sequence ID" value="EKX43929"/>
    <property type="gene ID" value="GUITHDRAFT_153104"/>
</dbReference>
<dbReference type="HOGENOM" id="CLU_1646952_0_0_1"/>
<reference evidence="8" key="2">
    <citation type="submission" date="2012-11" db="EMBL/GenBank/DDBJ databases">
        <authorList>
            <person name="Kuo A."/>
            <person name="Curtis B.A."/>
            <person name="Tanifuji G."/>
            <person name="Burki F."/>
            <person name="Gruber A."/>
            <person name="Irimia M."/>
            <person name="Maruyama S."/>
            <person name="Arias M.C."/>
            <person name="Ball S.G."/>
            <person name="Gile G.H."/>
            <person name="Hirakawa Y."/>
            <person name="Hopkins J.F."/>
            <person name="Rensing S.A."/>
            <person name="Schmutz J."/>
            <person name="Symeonidi A."/>
            <person name="Elias M."/>
            <person name="Eveleigh R.J."/>
            <person name="Herman E.K."/>
            <person name="Klute M.J."/>
            <person name="Nakayama T."/>
            <person name="Obornik M."/>
            <person name="Reyes-Prieto A."/>
            <person name="Armbrust E.V."/>
            <person name="Aves S.J."/>
            <person name="Beiko R.G."/>
            <person name="Coutinho P."/>
            <person name="Dacks J.B."/>
            <person name="Durnford D.G."/>
            <person name="Fast N.M."/>
            <person name="Green B.R."/>
            <person name="Grisdale C."/>
            <person name="Hempe F."/>
            <person name="Henrissat B."/>
            <person name="Hoppner M.P."/>
            <person name="Ishida K.-I."/>
            <person name="Kim E."/>
            <person name="Koreny L."/>
            <person name="Kroth P.G."/>
            <person name="Liu Y."/>
            <person name="Malik S.-B."/>
            <person name="Maier U.G."/>
            <person name="McRose D."/>
            <person name="Mock T."/>
            <person name="Neilson J.A."/>
            <person name="Onodera N.T."/>
            <person name="Poole A.M."/>
            <person name="Pritham E.J."/>
            <person name="Richards T.A."/>
            <person name="Rocap G."/>
            <person name="Roy S.W."/>
            <person name="Sarai C."/>
            <person name="Schaack S."/>
            <person name="Shirato S."/>
            <person name="Slamovits C.H."/>
            <person name="Spencer D.F."/>
            <person name="Suzuki S."/>
            <person name="Worden A.Z."/>
            <person name="Zauner S."/>
            <person name="Barry K."/>
            <person name="Bell C."/>
            <person name="Bharti A.K."/>
            <person name="Crow J.A."/>
            <person name="Grimwood J."/>
            <person name="Kramer R."/>
            <person name="Lindquist E."/>
            <person name="Lucas S."/>
            <person name="Salamov A."/>
            <person name="McFadden G.I."/>
            <person name="Lane C.E."/>
            <person name="Keeling P.J."/>
            <person name="Gray M.W."/>
            <person name="Grigoriev I.V."/>
            <person name="Archibald J.M."/>
        </authorList>
    </citation>
    <scope>NUCLEOTIDE SEQUENCE</scope>
    <source>
        <strain evidence="8">CCMP2712</strain>
    </source>
</reference>
<dbReference type="Pfam" id="PF02042">
    <property type="entry name" value="RWP-RK"/>
    <property type="match status" value="1"/>
</dbReference>
<evidence type="ECO:0000313" key="7">
    <source>
        <dbReference type="EnsemblProtists" id="EKX43929"/>
    </source>
</evidence>
<dbReference type="PaxDb" id="55529-EKX43929"/>
<evidence type="ECO:0000256" key="2">
    <source>
        <dbReference type="ARBA" id="ARBA00023125"/>
    </source>
</evidence>
<dbReference type="KEGG" id="gtt:GUITHDRAFT_153104"/>
<keyword evidence="8" id="KW-1185">Reference proteome</keyword>
<gene>
    <name evidence="6" type="ORF">GUITHDRAFT_153104</name>
</gene>
<organism evidence="6">
    <name type="scientific">Guillardia theta (strain CCMP2712)</name>
    <name type="common">Cryptophyte</name>
    <dbReference type="NCBI Taxonomy" id="905079"/>
    <lineage>
        <taxon>Eukaryota</taxon>
        <taxon>Cryptophyceae</taxon>
        <taxon>Pyrenomonadales</taxon>
        <taxon>Geminigeraceae</taxon>
        <taxon>Guillardia</taxon>
    </lineage>
</organism>
<evidence type="ECO:0000313" key="8">
    <source>
        <dbReference type="Proteomes" id="UP000011087"/>
    </source>
</evidence>
<name>L1J750_GUITC</name>
<dbReference type="RefSeq" id="XP_005830909.1">
    <property type="nucleotide sequence ID" value="XM_005830852.1"/>
</dbReference>
<accession>L1J750</accession>
<evidence type="ECO:0000256" key="1">
    <source>
        <dbReference type="ARBA" id="ARBA00023015"/>
    </source>
</evidence>
<feature type="domain" description="RWP-RK" evidence="5">
    <location>
        <begin position="33"/>
        <end position="68"/>
    </location>
</feature>
<protein>
    <recommendedName>
        <fullName evidence="5">RWP-RK domain-containing protein</fullName>
    </recommendedName>
</protein>
<dbReference type="Proteomes" id="UP000011087">
    <property type="component" value="Unassembled WGS sequence"/>
</dbReference>
<dbReference type="GeneID" id="17300595"/>
<proteinExistence type="predicted"/>
<dbReference type="GO" id="GO:0003677">
    <property type="term" value="F:DNA binding"/>
    <property type="evidence" value="ECO:0007669"/>
    <property type="project" value="UniProtKB-KW"/>
</dbReference>